<comment type="caution">
    <text evidence="4">The sequence shown here is derived from an EMBL/GenBank/DDBJ whole genome shotgun (WGS) entry which is preliminary data.</text>
</comment>
<proteinExistence type="predicted"/>
<evidence type="ECO:0000256" key="1">
    <source>
        <dbReference type="SAM" id="Coils"/>
    </source>
</evidence>
<gene>
    <name evidence="4" type="ORF">A2415_03375</name>
</gene>
<feature type="coiled-coil region" evidence="1">
    <location>
        <begin position="47"/>
        <end position="79"/>
    </location>
</feature>
<organism evidence="4 5">
    <name type="scientific">candidate division WWE3 bacterium RIFOXYC1_FULL_39_7</name>
    <dbReference type="NCBI Taxonomy" id="1802643"/>
    <lineage>
        <taxon>Bacteria</taxon>
        <taxon>Katanobacteria</taxon>
    </lineage>
</organism>
<reference evidence="4 5" key="1">
    <citation type="journal article" date="2016" name="Nat. Commun.">
        <title>Thousands of microbial genomes shed light on interconnected biogeochemical processes in an aquifer system.</title>
        <authorList>
            <person name="Anantharaman K."/>
            <person name="Brown C.T."/>
            <person name="Hug L.A."/>
            <person name="Sharon I."/>
            <person name="Castelle C.J."/>
            <person name="Probst A.J."/>
            <person name="Thomas B.C."/>
            <person name="Singh A."/>
            <person name="Wilkins M.J."/>
            <person name="Karaoz U."/>
            <person name="Brodie E.L."/>
            <person name="Williams K.H."/>
            <person name="Hubbard S.S."/>
            <person name="Banfield J.F."/>
        </authorList>
    </citation>
    <scope>NUCLEOTIDE SEQUENCE [LARGE SCALE GENOMIC DNA]</scope>
</reference>
<dbReference type="EMBL" id="MEWA01000019">
    <property type="protein sequence ID" value="OGC69589.1"/>
    <property type="molecule type" value="Genomic_DNA"/>
</dbReference>
<dbReference type="AlphaFoldDB" id="A0A1F4WJN6"/>
<evidence type="ECO:0000313" key="5">
    <source>
        <dbReference type="Proteomes" id="UP000179113"/>
    </source>
</evidence>
<sequence length="163" mass="18158">MKKVTAMALVVSSLVVMGSISPVYADDSTGVFPSLLQRIMERFGLNKTDVETVIEQHRNEMQEQNRLRVENKLQEAVDNGTLSSEKKALLLQKMAEWQDNRGEWSDLTPEERHVKAEEHRNEMQEWAANNGIDLSTLGEIMGRGPSRGLGQGRGDGFGGGGRF</sequence>
<dbReference type="Proteomes" id="UP000179113">
    <property type="component" value="Unassembled WGS sequence"/>
</dbReference>
<evidence type="ECO:0000313" key="4">
    <source>
        <dbReference type="EMBL" id="OGC69589.1"/>
    </source>
</evidence>
<name>A0A1F4WJN6_UNCKA</name>
<evidence type="ECO:0000256" key="2">
    <source>
        <dbReference type="SAM" id="MobiDB-lite"/>
    </source>
</evidence>
<accession>A0A1F4WJN6</accession>
<feature type="chain" id="PRO_5009515074" description="DUF2680 domain-containing protein" evidence="3">
    <location>
        <begin position="26"/>
        <end position="163"/>
    </location>
</feature>
<keyword evidence="3" id="KW-0732">Signal</keyword>
<keyword evidence="1" id="KW-0175">Coiled coil</keyword>
<protein>
    <recommendedName>
        <fullName evidence="6">DUF2680 domain-containing protein</fullName>
    </recommendedName>
</protein>
<feature type="compositionally biased region" description="Gly residues" evidence="2">
    <location>
        <begin position="145"/>
        <end position="163"/>
    </location>
</feature>
<evidence type="ECO:0008006" key="6">
    <source>
        <dbReference type="Google" id="ProtNLM"/>
    </source>
</evidence>
<feature type="signal peptide" evidence="3">
    <location>
        <begin position="1"/>
        <end position="25"/>
    </location>
</feature>
<evidence type="ECO:0000256" key="3">
    <source>
        <dbReference type="SAM" id="SignalP"/>
    </source>
</evidence>
<feature type="region of interest" description="Disordered" evidence="2">
    <location>
        <begin position="144"/>
        <end position="163"/>
    </location>
</feature>